<keyword evidence="1" id="KW-0540">Nuclease</keyword>
<keyword evidence="2 14" id="KW-0547">Nucleotide-binding</keyword>
<evidence type="ECO:0000256" key="9">
    <source>
        <dbReference type="ARBA" id="ARBA00023204"/>
    </source>
</evidence>
<keyword evidence="4 14" id="KW-0378">Hydrolase</keyword>
<evidence type="ECO:0000259" key="16">
    <source>
        <dbReference type="PROSITE" id="PS51217"/>
    </source>
</evidence>
<dbReference type="Pfam" id="PF00580">
    <property type="entry name" value="UvrD-helicase"/>
    <property type="match status" value="1"/>
</dbReference>
<gene>
    <name evidence="17" type="ORF">M3P19_08965</name>
</gene>
<evidence type="ECO:0000256" key="1">
    <source>
        <dbReference type="ARBA" id="ARBA00022722"/>
    </source>
</evidence>
<evidence type="ECO:0000256" key="8">
    <source>
        <dbReference type="ARBA" id="ARBA00023125"/>
    </source>
</evidence>
<dbReference type="Gene3D" id="3.40.50.300">
    <property type="entry name" value="P-loop containing nucleotide triphosphate hydrolases"/>
    <property type="match status" value="3"/>
</dbReference>
<dbReference type="Gene3D" id="1.10.3170.10">
    <property type="entry name" value="Recbcd, chain B, domain 2"/>
    <property type="match status" value="1"/>
</dbReference>
<comment type="catalytic activity">
    <reaction evidence="11">
        <text>Couples ATP hydrolysis with the unwinding of duplex DNA by translocating in the 3'-5' direction.</text>
        <dbReference type="EC" id="5.6.2.4"/>
    </reaction>
</comment>
<keyword evidence="6" id="KW-0269">Exonuclease</keyword>
<keyword evidence="5 14" id="KW-0347">Helicase</keyword>
<evidence type="ECO:0000313" key="17">
    <source>
        <dbReference type="EMBL" id="MCL6274140.1"/>
    </source>
</evidence>
<evidence type="ECO:0000256" key="5">
    <source>
        <dbReference type="ARBA" id="ARBA00022806"/>
    </source>
</evidence>
<dbReference type="InterPro" id="IPR000212">
    <property type="entry name" value="DNA_helicase_UvrD/REP"/>
</dbReference>
<keyword evidence="3" id="KW-0227">DNA damage</keyword>
<evidence type="ECO:0000256" key="4">
    <source>
        <dbReference type="ARBA" id="ARBA00022801"/>
    </source>
</evidence>
<dbReference type="PANTHER" id="PTHR11070:SF67">
    <property type="entry name" value="DNA 3'-5' HELICASE"/>
    <property type="match status" value="1"/>
</dbReference>
<dbReference type="EMBL" id="JAMFMA010000002">
    <property type="protein sequence ID" value="MCL6274140.1"/>
    <property type="molecule type" value="Genomic_DNA"/>
</dbReference>
<evidence type="ECO:0000256" key="3">
    <source>
        <dbReference type="ARBA" id="ARBA00022763"/>
    </source>
</evidence>
<dbReference type="Pfam" id="PF13361">
    <property type="entry name" value="UvrD_C"/>
    <property type="match status" value="2"/>
</dbReference>
<evidence type="ECO:0000256" key="2">
    <source>
        <dbReference type="ARBA" id="ARBA00022741"/>
    </source>
</evidence>
<name>A0ABT0PRX7_9FLAO</name>
<keyword evidence="8" id="KW-0238">DNA-binding</keyword>
<evidence type="ECO:0000256" key="11">
    <source>
        <dbReference type="ARBA" id="ARBA00034617"/>
    </source>
</evidence>
<dbReference type="PROSITE" id="PS51217">
    <property type="entry name" value="UVRD_HELICASE_CTER"/>
    <property type="match status" value="1"/>
</dbReference>
<keyword evidence="10" id="KW-0413">Isomerase</keyword>
<dbReference type="EC" id="5.6.2.4" evidence="12"/>
<evidence type="ECO:0000313" key="18">
    <source>
        <dbReference type="Proteomes" id="UP001203607"/>
    </source>
</evidence>
<evidence type="ECO:0000256" key="14">
    <source>
        <dbReference type="PROSITE-ProRule" id="PRU00560"/>
    </source>
</evidence>
<dbReference type="InterPro" id="IPR014016">
    <property type="entry name" value="UvrD-like_ATP-bd"/>
</dbReference>
<dbReference type="InterPro" id="IPR027417">
    <property type="entry name" value="P-loop_NTPase"/>
</dbReference>
<evidence type="ECO:0000256" key="6">
    <source>
        <dbReference type="ARBA" id="ARBA00022839"/>
    </source>
</evidence>
<comment type="caution">
    <text evidence="17">The sequence shown here is derived from an EMBL/GenBank/DDBJ whole genome shotgun (WGS) entry which is preliminary data.</text>
</comment>
<proteinExistence type="predicted"/>
<evidence type="ECO:0000256" key="10">
    <source>
        <dbReference type="ARBA" id="ARBA00023235"/>
    </source>
</evidence>
<feature type="binding site" evidence="14">
    <location>
        <begin position="11"/>
        <end position="18"/>
    </location>
    <ligand>
        <name>ATP</name>
        <dbReference type="ChEBI" id="CHEBI:30616"/>
    </ligand>
</feature>
<dbReference type="PANTHER" id="PTHR11070">
    <property type="entry name" value="UVRD / RECB / PCRA DNA HELICASE FAMILY MEMBER"/>
    <property type="match status" value="1"/>
</dbReference>
<dbReference type="InterPro" id="IPR011604">
    <property type="entry name" value="PDDEXK-like_dom_sf"/>
</dbReference>
<keyword evidence="18" id="KW-1185">Reference proteome</keyword>
<feature type="domain" description="UvrD-like helicase ATP-binding" evidence="15">
    <location>
        <begin position="1"/>
        <end position="467"/>
    </location>
</feature>
<evidence type="ECO:0000256" key="12">
    <source>
        <dbReference type="ARBA" id="ARBA00034808"/>
    </source>
</evidence>
<evidence type="ECO:0000256" key="13">
    <source>
        <dbReference type="ARBA" id="ARBA00048988"/>
    </source>
</evidence>
<accession>A0ABT0PRX7</accession>
<comment type="catalytic activity">
    <reaction evidence="13">
        <text>ATP + H2O = ADP + phosphate + H(+)</text>
        <dbReference type="Rhea" id="RHEA:13065"/>
        <dbReference type="ChEBI" id="CHEBI:15377"/>
        <dbReference type="ChEBI" id="CHEBI:15378"/>
        <dbReference type="ChEBI" id="CHEBI:30616"/>
        <dbReference type="ChEBI" id="CHEBI:43474"/>
        <dbReference type="ChEBI" id="CHEBI:456216"/>
        <dbReference type="EC" id="5.6.2.4"/>
    </reaction>
</comment>
<dbReference type="InterPro" id="IPR014017">
    <property type="entry name" value="DNA_helicase_UvrD-like_C"/>
</dbReference>
<keyword evidence="9" id="KW-0234">DNA repair</keyword>
<feature type="domain" description="UvrD-like helicase C-terminal" evidence="16">
    <location>
        <begin position="468"/>
        <end position="722"/>
    </location>
</feature>
<dbReference type="SUPFAM" id="SSF52540">
    <property type="entry name" value="P-loop containing nucleoside triphosphate hydrolases"/>
    <property type="match status" value="1"/>
</dbReference>
<dbReference type="PROSITE" id="PS51198">
    <property type="entry name" value="UVRD_HELICASE_ATP_BIND"/>
    <property type="match status" value="1"/>
</dbReference>
<organism evidence="17 18">
    <name type="scientific">Flagellimonas spongiicola</name>
    <dbReference type="NCBI Taxonomy" id="2942208"/>
    <lineage>
        <taxon>Bacteria</taxon>
        <taxon>Pseudomonadati</taxon>
        <taxon>Bacteroidota</taxon>
        <taxon>Flavobacteriia</taxon>
        <taxon>Flavobacteriales</taxon>
        <taxon>Flavobacteriaceae</taxon>
        <taxon>Flagellimonas</taxon>
    </lineage>
</organism>
<protein>
    <recommendedName>
        <fullName evidence="12">DNA 3'-5' helicase</fullName>
        <ecNumber evidence="12">5.6.2.4</ecNumber>
    </recommendedName>
</protein>
<evidence type="ECO:0000256" key="7">
    <source>
        <dbReference type="ARBA" id="ARBA00022840"/>
    </source>
</evidence>
<evidence type="ECO:0000259" key="15">
    <source>
        <dbReference type="PROSITE" id="PS51198"/>
    </source>
</evidence>
<dbReference type="Gene3D" id="3.90.320.10">
    <property type="match status" value="1"/>
</dbReference>
<dbReference type="Proteomes" id="UP001203607">
    <property type="component" value="Unassembled WGS sequence"/>
</dbReference>
<reference evidence="17 18" key="1">
    <citation type="submission" date="2022-05" db="EMBL/GenBank/DDBJ databases">
        <authorList>
            <person name="Park J.-S."/>
        </authorList>
    </citation>
    <scope>NUCLEOTIDE SEQUENCE [LARGE SCALE GENOMIC DNA]</scope>
    <source>
        <strain evidence="17 18">2012CJ35-5</strain>
    </source>
</reference>
<sequence>MDTAAFKIYNASAGSGKTYSLTKEYLYLLLKDGSPTKFRQVLALTFTNKAVGEMKSRILDSLYQFGQENPENRSPLFKELCRALGISPQQLQQRSRSLLQRILHNYSFFEISTIDKFNHKIIKTFARDLQLSQNFEVELDTELLLQEAVGRVLERAGKEEALTNALIAFSLEKIAEDKSWDISRDLVEIGKLLFQEDHAENLEKLTGKEIADFKEIQKKILDQIKKLEVAAQTISETVLQEIHDQGFEPDDFPRKTLPNHFNKILGQTFETKVLYANKLEEALVNGKILKASDKRDSTILCAQILEHYNAIKRLLFQRNYLKNCYGNIVPLSLLNEIGKELKQIELDKEVIPISALNSLLSKEVKNQPAPFIYERMGEKYRHYFIDEFQDTSKLQWENLVPLISNALESMNDTNEQGSLFLVGDVKQAIYRWRGGKAEQLLNLINLKSNPFSVAPELFALETNWRSHSQIIDFNNHFFGTISPYFKQGAYQQLFTESVQKTNHKKGGLVHISFLDSNSPNKDMAYCAQTLERIREVKNHNFDYGDICILVRKNDHGTLLANYLSENQVPVVSSESLLLKNDPVVVFLIALLQYLDNPSHQEAVFQLLLFLSSGQEYRHSFIASHKDNLDDLLFNRYDFNVALLKSETTLTILDHAITKFDLVNESPAYLIFLLDEALEMEQKEGPGINSFLKHWERKKDKLSITAPEQMEAVKIMTIHKSKGLEFPVVLFPFANAMINDPRKQKKAWVAATAKEATLELPHLLVNYKKEMMEYNAVAAQTYVEELGKTELDALNVLYVAMTRAEKALYVISERSKPIANLEQCNSYSDLLQYYVQDAAIPEIETGNYVIGSLPNQLEADKLPSHTKSIQFKNRSEKGTSFEISTRSVQLWDDSRRESVEMGNLIHFAMSKVGTKEDVPKVINEITSTGELPIESAPFVAQKMKEIVGHPQLSSFYSTSNEVRNEQELLLTSGKILRPDRIMLRNNKASVIDYKTGKKAPSHKEQIVSYADALKDMGYTIEHIIIIYIDNQITPLFL</sequence>
<keyword evidence="7 14" id="KW-0067">ATP-binding</keyword>
<dbReference type="RefSeq" id="WP_249657328.1">
    <property type="nucleotide sequence ID" value="NZ_JAMFMA010000002.1"/>
</dbReference>